<keyword evidence="2" id="KW-1185">Reference proteome</keyword>
<name>A0ABX0GA53_9RHOB</name>
<evidence type="ECO:0000313" key="2">
    <source>
        <dbReference type="Proteomes" id="UP001515660"/>
    </source>
</evidence>
<gene>
    <name evidence="1" type="ORF">G8O29_13540</name>
</gene>
<evidence type="ECO:0000313" key="1">
    <source>
        <dbReference type="EMBL" id="NHB77743.1"/>
    </source>
</evidence>
<accession>A0ABX0GA53</accession>
<comment type="caution">
    <text evidence="1">The sequence shown here is derived from an EMBL/GenBank/DDBJ whole genome shotgun (WGS) entry which is preliminary data.</text>
</comment>
<reference evidence="1 2" key="1">
    <citation type="journal article" date="2022" name="Microorganisms">
        <title>Genome Sequence and Characterization of a Xanthorhodopsin-Containing, Aerobic Anoxygenic Phototrophic Rhodobacter Species, Isolated from Mesophilic Conditions at Yellowstone National Park.</title>
        <authorList>
            <person name="Kyndt J.A."/>
            <person name="Robertson S."/>
            <person name="Shoffstall I.B."/>
            <person name="Ramaley R.F."/>
            <person name="Meyer T.E."/>
        </authorList>
    </citation>
    <scope>NUCLEOTIDE SEQUENCE [LARGE SCALE GENOMIC DNA]</scope>
    <source>
        <strain evidence="1 2">M37P</strain>
    </source>
</reference>
<proteinExistence type="predicted"/>
<dbReference type="EMBL" id="JAANHS010000010">
    <property type="protein sequence ID" value="NHB77743.1"/>
    <property type="molecule type" value="Genomic_DNA"/>
</dbReference>
<protein>
    <submittedName>
        <fullName evidence="1">Uncharacterized protein</fullName>
    </submittedName>
</protein>
<sequence>MTDQTRRDPIVATAAAADFFRKSVRSLNRLRCGVFEIPACFRDRASAIPRLMSLPDTTRGGPK</sequence>
<organism evidence="1 2">
    <name type="scientific">Rhodobacter calidifons</name>
    <dbReference type="NCBI Taxonomy" id="2715277"/>
    <lineage>
        <taxon>Bacteria</taxon>
        <taxon>Pseudomonadati</taxon>
        <taxon>Pseudomonadota</taxon>
        <taxon>Alphaproteobacteria</taxon>
        <taxon>Rhodobacterales</taxon>
        <taxon>Rhodobacter group</taxon>
        <taxon>Rhodobacter</taxon>
    </lineage>
</organism>
<dbReference type="Proteomes" id="UP001515660">
    <property type="component" value="Unassembled WGS sequence"/>
</dbReference>
<dbReference type="RefSeq" id="WP_166403764.1">
    <property type="nucleotide sequence ID" value="NZ_JAANHS010000010.1"/>
</dbReference>